<evidence type="ECO:0000313" key="2">
    <source>
        <dbReference type="EMBL" id="RXH95258.1"/>
    </source>
</evidence>
<keyword evidence="3" id="KW-1185">Reference proteome</keyword>
<dbReference type="Proteomes" id="UP000290289">
    <property type="component" value="Chromosome 7"/>
</dbReference>
<gene>
    <name evidence="2" type="ORF">DVH24_024942</name>
</gene>
<organism evidence="2 3">
    <name type="scientific">Malus domestica</name>
    <name type="common">Apple</name>
    <name type="synonym">Pyrus malus</name>
    <dbReference type="NCBI Taxonomy" id="3750"/>
    <lineage>
        <taxon>Eukaryota</taxon>
        <taxon>Viridiplantae</taxon>
        <taxon>Streptophyta</taxon>
        <taxon>Embryophyta</taxon>
        <taxon>Tracheophyta</taxon>
        <taxon>Spermatophyta</taxon>
        <taxon>Magnoliopsida</taxon>
        <taxon>eudicotyledons</taxon>
        <taxon>Gunneridae</taxon>
        <taxon>Pentapetalae</taxon>
        <taxon>rosids</taxon>
        <taxon>fabids</taxon>
        <taxon>Rosales</taxon>
        <taxon>Rosaceae</taxon>
        <taxon>Amygdaloideae</taxon>
        <taxon>Maleae</taxon>
        <taxon>Malus</taxon>
    </lineage>
</organism>
<evidence type="ECO:0000256" key="1">
    <source>
        <dbReference type="SAM" id="SignalP"/>
    </source>
</evidence>
<dbReference type="PANTHER" id="PTHR34467">
    <property type="entry name" value="TRANSMEMBRANE PROTEIN"/>
    <property type="match status" value="1"/>
</dbReference>
<evidence type="ECO:0000313" key="3">
    <source>
        <dbReference type="Proteomes" id="UP000290289"/>
    </source>
</evidence>
<sequence>MAFRINGFLLLQVLYLSALLIIPLSSGIVTEGFKDGMDPINLFHKGFKDGMDPINLLHKNGVEIISRKLRRLAATMQDYDDARYNHRHDPRRPGIGRNP</sequence>
<keyword evidence="1" id="KW-0732">Signal</keyword>
<name>A0A498JHT0_MALDO</name>
<dbReference type="EMBL" id="RDQH01000333">
    <property type="protein sequence ID" value="RXH95258.1"/>
    <property type="molecule type" value="Genomic_DNA"/>
</dbReference>
<dbReference type="AlphaFoldDB" id="A0A498JHT0"/>
<accession>A0A498JHT0</accession>
<feature type="signal peptide" evidence="1">
    <location>
        <begin position="1"/>
        <end position="27"/>
    </location>
</feature>
<feature type="chain" id="PRO_5019725532" evidence="1">
    <location>
        <begin position="28"/>
        <end position="99"/>
    </location>
</feature>
<reference evidence="2 3" key="1">
    <citation type="submission" date="2018-10" db="EMBL/GenBank/DDBJ databases">
        <title>A high-quality apple genome assembly.</title>
        <authorList>
            <person name="Hu J."/>
        </authorList>
    </citation>
    <scope>NUCLEOTIDE SEQUENCE [LARGE SCALE GENOMIC DNA]</scope>
    <source>
        <strain evidence="3">cv. HFTH1</strain>
        <tissue evidence="2">Young leaf</tissue>
    </source>
</reference>
<dbReference type="PANTHER" id="PTHR34467:SF1">
    <property type="entry name" value="OS05G0542300 PROTEIN"/>
    <property type="match status" value="1"/>
</dbReference>
<comment type="caution">
    <text evidence="2">The sequence shown here is derived from an EMBL/GenBank/DDBJ whole genome shotgun (WGS) entry which is preliminary data.</text>
</comment>
<protein>
    <submittedName>
        <fullName evidence="2">Uncharacterized protein</fullName>
    </submittedName>
</protein>
<proteinExistence type="predicted"/>